<evidence type="ECO:0000313" key="2">
    <source>
        <dbReference type="Proteomes" id="UP001198862"/>
    </source>
</evidence>
<dbReference type="RefSeq" id="WP_230552101.1">
    <property type="nucleotide sequence ID" value="NZ_JAJISD010000008.1"/>
</dbReference>
<proteinExistence type="predicted"/>
<evidence type="ECO:0008006" key="3">
    <source>
        <dbReference type="Google" id="ProtNLM"/>
    </source>
</evidence>
<reference evidence="1 2" key="1">
    <citation type="submission" date="2021-11" db="EMBL/GenBank/DDBJ databases">
        <authorList>
            <person name="Lee D.-H."/>
            <person name="Kim S.-B."/>
        </authorList>
    </citation>
    <scope>NUCLEOTIDE SEQUENCE [LARGE SCALE GENOMIC DNA]</scope>
    <source>
        <strain evidence="1 2">KCTC 52223</strain>
    </source>
</reference>
<gene>
    <name evidence="1" type="ORF">LJ725_18380</name>
</gene>
<accession>A0ABS8KXW7</accession>
<organism evidence="1 2">
    <name type="scientific">Reyranella aquatilis</name>
    <dbReference type="NCBI Taxonomy" id="2035356"/>
    <lineage>
        <taxon>Bacteria</taxon>
        <taxon>Pseudomonadati</taxon>
        <taxon>Pseudomonadota</taxon>
        <taxon>Alphaproteobacteria</taxon>
        <taxon>Hyphomicrobiales</taxon>
        <taxon>Reyranellaceae</taxon>
        <taxon>Reyranella</taxon>
    </lineage>
</organism>
<dbReference type="Proteomes" id="UP001198862">
    <property type="component" value="Unassembled WGS sequence"/>
</dbReference>
<sequence>MSENNTLEEISPYLVLGQADVAGQPIVETARVLHDLIVTFPPQGHYSVRTVEDECGPAIHCAFERKSDADRLARAVGAIEIARYESYRSERAFFLDEKATRAIRRTLEQRRSLVSN</sequence>
<protein>
    <recommendedName>
        <fullName evidence="3">ABM domain-containing protein</fullName>
    </recommendedName>
</protein>
<comment type="caution">
    <text evidence="1">The sequence shown here is derived from an EMBL/GenBank/DDBJ whole genome shotgun (WGS) entry which is preliminary data.</text>
</comment>
<dbReference type="EMBL" id="JAJISD010000008">
    <property type="protein sequence ID" value="MCC8430945.1"/>
    <property type="molecule type" value="Genomic_DNA"/>
</dbReference>
<keyword evidence="2" id="KW-1185">Reference proteome</keyword>
<name>A0ABS8KXW7_9HYPH</name>
<evidence type="ECO:0000313" key="1">
    <source>
        <dbReference type="EMBL" id="MCC8430945.1"/>
    </source>
</evidence>